<dbReference type="Proteomes" id="UP000324222">
    <property type="component" value="Unassembled WGS sequence"/>
</dbReference>
<comment type="caution">
    <text evidence="2">The sequence shown here is derived from an EMBL/GenBank/DDBJ whole genome shotgun (WGS) entry which is preliminary data.</text>
</comment>
<accession>A0A5B7H7P2</accession>
<protein>
    <submittedName>
        <fullName evidence="2">Uncharacterized protein</fullName>
    </submittedName>
</protein>
<gene>
    <name evidence="2" type="ORF">E2C01_060054</name>
</gene>
<keyword evidence="3" id="KW-1185">Reference proteome</keyword>
<feature type="compositionally biased region" description="Basic and acidic residues" evidence="1">
    <location>
        <begin position="1"/>
        <end position="12"/>
    </location>
</feature>
<evidence type="ECO:0000313" key="3">
    <source>
        <dbReference type="Proteomes" id="UP000324222"/>
    </source>
</evidence>
<dbReference type="EMBL" id="VSRR010024009">
    <property type="protein sequence ID" value="MPC65916.1"/>
    <property type="molecule type" value="Genomic_DNA"/>
</dbReference>
<name>A0A5B7H7P2_PORTR</name>
<organism evidence="2 3">
    <name type="scientific">Portunus trituberculatus</name>
    <name type="common">Swimming crab</name>
    <name type="synonym">Neptunus trituberculatus</name>
    <dbReference type="NCBI Taxonomy" id="210409"/>
    <lineage>
        <taxon>Eukaryota</taxon>
        <taxon>Metazoa</taxon>
        <taxon>Ecdysozoa</taxon>
        <taxon>Arthropoda</taxon>
        <taxon>Crustacea</taxon>
        <taxon>Multicrustacea</taxon>
        <taxon>Malacostraca</taxon>
        <taxon>Eumalacostraca</taxon>
        <taxon>Eucarida</taxon>
        <taxon>Decapoda</taxon>
        <taxon>Pleocyemata</taxon>
        <taxon>Brachyura</taxon>
        <taxon>Eubrachyura</taxon>
        <taxon>Portunoidea</taxon>
        <taxon>Portunidae</taxon>
        <taxon>Portuninae</taxon>
        <taxon>Portunus</taxon>
    </lineage>
</organism>
<dbReference type="AlphaFoldDB" id="A0A5B7H7P2"/>
<sequence>MKLLRRQAEGKKKQMKMYGTSGTAPLTQSPDFPGSADPTPLMTSTKDLPPHSTPFPLLSLLTTSLPIASPLFSSHILLSPSSLITTLEPYTPSKVQPHSHQHSAAYLPHTSTLKTTNSSLCPHSSSLSADLFTELV</sequence>
<proteinExistence type="predicted"/>
<feature type="region of interest" description="Disordered" evidence="1">
    <location>
        <begin position="1"/>
        <end position="48"/>
    </location>
</feature>
<feature type="compositionally biased region" description="Polar residues" evidence="1">
    <location>
        <begin position="20"/>
        <end position="30"/>
    </location>
</feature>
<evidence type="ECO:0000313" key="2">
    <source>
        <dbReference type="EMBL" id="MPC65916.1"/>
    </source>
</evidence>
<evidence type="ECO:0000256" key="1">
    <source>
        <dbReference type="SAM" id="MobiDB-lite"/>
    </source>
</evidence>
<reference evidence="2 3" key="1">
    <citation type="submission" date="2019-05" db="EMBL/GenBank/DDBJ databases">
        <title>Another draft genome of Portunus trituberculatus and its Hox gene families provides insights of decapod evolution.</title>
        <authorList>
            <person name="Jeong J.-H."/>
            <person name="Song I."/>
            <person name="Kim S."/>
            <person name="Choi T."/>
            <person name="Kim D."/>
            <person name="Ryu S."/>
            <person name="Kim W."/>
        </authorList>
    </citation>
    <scope>NUCLEOTIDE SEQUENCE [LARGE SCALE GENOMIC DNA]</scope>
    <source>
        <tissue evidence="2">Muscle</tissue>
    </source>
</reference>